<dbReference type="EC" id="2.3.1.-" evidence="7"/>
<sequence>MRDAVIVEAIRTPVGKRGGGLSAEHPVELSADLLVALAARTGLDPALVDDVHWGCVHQVAEQTYNVARNAVIAAGWPESVPGTTLDRQCGSSQQAVHSAAAMVVSGQADIVVAGGVEVMSRVPMGASVLDKDPFGERFAARYDGRRPHMGLGAEDINRRWSLTRTQLDEFALSSHEKAAHAQKNGLFESQIVPVTTADGVTVEHDEGIRPGGSLEKLAGLRSVFAEDGLLTAGNSSSINDGAAALLVMTGDKARELGMTPIARVHTAVVAGDDPIISLTALIPATRKAMDRSGLSLSDIGVFEISEAFASVPLAWQKEIGADPALMNPHGGAISIGHPLGASGARLMTTLVHHMRESGVRYGLQTMCEGGGLSNATILELL</sequence>
<reference evidence="7 8" key="1">
    <citation type="submission" date="2024-02" db="EMBL/GenBank/DDBJ databases">
        <title>Full genome sequence of Nocardioides kribbensis.</title>
        <authorList>
            <person name="Poletto B.L."/>
            <person name="Silva G."/>
            <person name="Galante D."/>
            <person name="Campos K.R."/>
            <person name="Santos M.B.N."/>
            <person name="Sacchi C.T."/>
        </authorList>
    </citation>
    <scope>NUCLEOTIDE SEQUENCE [LARGE SCALE GENOMIC DNA]</scope>
    <source>
        <strain evidence="7 8">O4R</strain>
    </source>
</reference>
<dbReference type="InterPro" id="IPR016039">
    <property type="entry name" value="Thiolase-like"/>
</dbReference>
<evidence type="ECO:0000313" key="7">
    <source>
        <dbReference type="EMBL" id="MEQ7849227.1"/>
    </source>
</evidence>
<dbReference type="InterPro" id="IPR020617">
    <property type="entry name" value="Thiolase_C"/>
</dbReference>
<evidence type="ECO:0000256" key="3">
    <source>
        <dbReference type="ARBA" id="ARBA00023315"/>
    </source>
</evidence>
<dbReference type="NCBIfam" id="TIGR01930">
    <property type="entry name" value="AcCoA-C-Actrans"/>
    <property type="match status" value="1"/>
</dbReference>
<feature type="domain" description="Thiolase C-terminal" evidence="6">
    <location>
        <begin position="259"/>
        <end position="379"/>
    </location>
</feature>
<evidence type="ECO:0000259" key="6">
    <source>
        <dbReference type="Pfam" id="PF02803"/>
    </source>
</evidence>
<protein>
    <submittedName>
        <fullName evidence="7">Thiolase family protein</fullName>
        <ecNumber evidence="7">2.3.1.-</ecNumber>
    </submittedName>
</protein>
<evidence type="ECO:0000256" key="1">
    <source>
        <dbReference type="ARBA" id="ARBA00010982"/>
    </source>
</evidence>
<name>A0ABV1P389_9ACTN</name>
<dbReference type="RefSeq" id="WP_349499678.1">
    <property type="nucleotide sequence ID" value="NZ_JBEFCW010000437.1"/>
</dbReference>
<dbReference type="PROSITE" id="PS00737">
    <property type="entry name" value="THIOLASE_2"/>
    <property type="match status" value="1"/>
</dbReference>
<dbReference type="SUPFAM" id="SSF53901">
    <property type="entry name" value="Thiolase-like"/>
    <property type="match status" value="2"/>
</dbReference>
<dbReference type="InterPro" id="IPR002155">
    <property type="entry name" value="Thiolase"/>
</dbReference>
<dbReference type="EMBL" id="JBEGDP010000032">
    <property type="protein sequence ID" value="MEQ7849227.1"/>
    <property type="molecule type" value="Genomic_DNA"/>
</dbReference>
<evidence type="ECO:0000313" key="8">
    <source>
        <dbReference type="Proteomes" id="UP001482520"/>
    </source>
</evidence>
<evidence type="ECO:0000256" key="4">
    <source>
        <dbReference type="RuleBase" id="RU003557"/>
    </source>
</evidence>
<dbReference type="GO" id="GO:0016746">
    <property type="term" value="F:acyltransferase activity"/>
    <property type="evidence" value="ECO:0007669"/>
    <property type="project" value="UniProtKB-KW"/>
</dbReference>
<comment type="caution">
    <text evidence="7">The sequence shown here is derived from an EMBL/GenBank/DDBJ whole genome shotgun (WGS) entry which is preliminary data.</text>
</comment>
<dbReference type="PIRSF" id="PIRSF000429">
    <property type="entry name" value="Ac-CoA_Ac_transf"/>
    <property type="match status" value="1"/>
</dbReference>
<dbReference type="PANTHER" id="PTHR43365">
    <property type="entry name" value="BLR7806 PROTEIN"/>
    <property type="match status" value="1"/>
</dbReference>
<organism evidence="7 8">
    <name type="scientific">Nocardioides kribbensis</name>
    <dbReference type="NCBI Taxonomy" id="305517"/>
    <lineage>
        <taxon>Bacteria</taxon>
        <taxon>Bacillati</taxon>
        <taxon>Actinomycetota</taxon>
        <taxon>Actinomycetes</taxon>
        <taxon>Propionibacteriales</taxon>
        <taxon>Nocardioidaceae</taxon>
        <taxon>Nocardioides</taxon>
    </lineage>
</organism>
<comment type="similarity">
    <text evidence="1 4">Belongs to the thiolase-like superfamily. Thiolase family.</text>
</comment>
<keyword evidence="8" id="KW-1185">Reference proteome</keyword>
<dbReference type="Pfam" id="PF02803">
    <property type="entry name" value="Thiolase_C"/>
    <property type="match status" value="1"/>
</dbReference>
<dbReference type="InterPro" id="IPR020613">
    <property type="entry name" value="Thiolase_CS"/>
</dbReference>
<evidence type="ECO:0000256" key="2">
    <source>
        <dbReference type="ARBA" id="ARBA00022679"/>
    </source>
</evidence>
<feature type="domain" description="Thiolase N-terminal" evidence="5">
    <location>
        <begin position="5"/>
        <end position="250"/>
    </location>
</feature>
<dbReference type="Pfam" id="PF00108">
    <property type="entry name" value="Thiolase_N"/>
    <property type="match status" value="1"/>
</dbReference>
<dbReference type="CDD" id="cd00751">
    <property type="entry name" value="thiolase"/>
    <property type="match status" value="1"/>
</dbReference>
<evidence type="ECO:0000259" key="5">
    <source>
        <dbReference type="Pfam" id="PF00108"/>
    </source>
</evidence>
<proteinExistence type="inferred from homology"/>
<accession>A0ABV1P389</accession>
<dbReference type="PANTHER" id="PTHR43365:SF1">
    <property type="entry name" value="ACETYL-COA C-ACYLTRANSFERASE"/>
    <property type="match status" value="1"/>
</dbReference>
<keyword evidence="2 4" id="KW-0808">Transferase</keyword>
<gene>
    <name evidence="7" type="ORF">V6R90_18275</name>
</gene>
<dbReference type="InterPro" id="IPR020616">
    <property type="entry name" value="Thiolase_N"/>
</dbReference>
<dbReference type="Gene3D" id="3.40.47.10">
    <property type="match status" value="2"/>
</dbReference>
<dbReference type="Proteomes" id="UP001482520">
    <property type="component" value="Unassembled WGS sequence"/>
</dbReference>
<keyword evidence="3 4" id="KW-0012">Acyltransferase</keyword>